<protein>
    <recommendedName>
        <fullName evidence="3">Sporulation membrane protein YtrI C-terminal domain-containing protein</fullName>
    </recommendedName>
</protein>
<proteinExistence type="predicted"/>
<sequence>MISGVWQMLKKNRRSFVMFLLGVVTGSSVFLILYGQKLDGLLSERNTIYYANNQKYKEILKLEKEIEQLTKKGNRRQDEEERIKKIVVEVDAEQPFISDAVKTRIEKKLSPFLDKSMQWISNNPDIIELILEKEQVTIDDTQRTKVEVHLKYVSLYDETLKIWLEAKSLTNDVANTNS</sequence>
<feature type="transmembrane region" description="Helical" evidence="2">
    <location>
        <begin position="16"/>
        <end position="35"/>
    </location>
</feature>
<dbReference type="InterPro" id="IPR058620">
    <property type="entry name" value="YtrI_C"/>
</dbReference>
<keyword evidence="2" id="KW-1133">Transmembrane helix</keyword>
<dbReference type="Pfam" id="PF26347">
    <property type="entry name" value="YtrI_sporulation"/>
    <property type="match status" value="1"/>
</dbReference>
<evidence type="ECO:0000313" key="5">
    <source>
        <dbReference type="Proteomes" id="UP000633619"/>
    </source>
</evidence>
<accession>A0A8I1ACG8</accession>
<evidence type="ECO:0000256" key="2">
    <source>
        <dbReference type="SAM" id="Phobius"/>
    </source>
</evidence>
<feature type="coiled-coil region" evidence="1">
    <location>
        <begin position="52"/>
        <end position="82"/>
    </location>
</feature>
<keyword evidence="2" id="KW-0472">Membrane</keyword>
<name>A0A8I1ACG8_THEIN</name>
<evidence type="ECO:0000256" key="1">
    <source>
        <dbReference type="SAM" id="Coils"/>
    </source>
</evidence>
<keyword evidence="5" id="KW-1185">Reference proteome</keyword>
<gene>
    <name evidence="4" type="ORF">I8U20_05680</name>
</gene>
<dbReference type="AlphaFoldDB" id="A0A8I1ACG8"/>
<dbReference type="RefSeq" id="WP_181732477.1">
    <property type="nucleotide sequence ID" value="NZ_JACEIR010000008.1"/>
</dbReference>
<evidence type="ECO:0000313" key="4">
    <source>
        <dbReference type="EMBL" id="MBH8594819.1"/>
    </source>
</evidence>
<dbReference type="EMBL" id="JAECVW010000002">
    <property type="protein sequence ID" value="MBH8594819.1"/>
    <property type="molecule type" value="Genomic_DNA"/>
</dbReference>
<keyword evidence="1" id="KW-0175">Coiled coil</keyword>
<comment type="caution">
    <text evidence="4">The sequence shown here is derived from an EMBL/GenBank/DDBJ whole genome shotgun (WGS) entry which is preliminary data.</text>
</comment>
<reference evidence="4 5" key="1">
    <citation type="submission" date="2020-12" db="EMBL/GenBank/DDBJ databases">
        <title>WGS of Thermoactinomyces spp.</title>
        <authorList>
            <person name="Cheng K."/>
        </authorList>
    </citation>
    <scope>NUCLEOTIDE SEQUENCE [LARGE SCALE GENOMIC DNA]</scope>
    <source>
        <strain evidence="5">CICC 10671\DSM 43846</strain>
    </source>
</reference>
<dbReference type="Proteomes" id="UP000633619">
    <property type="component" value="Unassembled WGS sequence"/>
</dbReference>
<feature type="domain" description="Sporulation membrane protein YtrI C-terminal" evidence="3">
    <location>
        <begin position="95"/>
        <end position="167"/>
    </location>
</feature>
<organism evidence="4 5">
    <name type="scientific">Thermoactinomyces intermedius</name>
    <dbReference type="NCBI Taxonomy" id="2024"/>
    <lineage>
        <taxon>Bacteria</taxon>
        <taxon>Bacillati</taxon>
        <taxon>Bacillota</taxon>
        <taxon>Bacilli</taxon>
        <taxon>Bacillales</taxon>
        <taxon>Thermoactinomycetaceae</taxon>
        <taxon>Thermoactinomyces</taxon>
    </lineage>
</organism>
<keyword evidence="2" id="KW-0812">Transmembrane</keyword>
<evidence type="ECO:0000259" key="3">
    <source>
        <dbReference type="Pfam" id="PF26347"/>
    </source>
</evidence>